<dbReference type="InterPro" id="IPR014729">
    <property type="entry name" value="Rossmann-like_a/b/a_fold"/>
</dbReference>
<name>A0A099LY69_9VIBR</name>
<reference evidence="1 2" key="1">
    <citation type="submission" date="2014-04" db="EMBL/GenBank/DDBJ databases">
        <title>Genome sequencing of Vibrio navarrensis strains.</title>
        <authorList>
            <person name="Gladney L.M."/>
            <person name="Katz L.S."/>
            <person name="Marino-Ramirez L."/>
            <person name="Jordan I.K."/>
        </authorList>
    </citation>
    <scope>NUCLEOTIDE SEQUENCE [LARGE SCALE GENOMIC DNA]</scope>
    <source>
        <strain evidence="1 2">ATCC 51183</strain>
    </source>
</reference>
<dbReference type="PANTHER" id="PTHR38657">
    <property type="entry name" value="SLR1343 PROTEIN"/>
    <property type="match status" value="1"/>
</dbReference>
<dbReference type="GO" id="GO:0016829">
    <property type="term" value="F:lyase activity"/>
    <property type="evidence" value="ECO:0007669"/>
    <property type="project" value="UniProtKB-KW"/>
</dbReference>
<accession>A0A099LY69</accession>
<dbReference type="InterPro" id="IPR036134">
    <property type="entry name" value="Crypto/Photolyase_FAD-like_sf"/>
</dbReference>
<evidence type="ECO:0000313" key="1">
    <source>
        <dbReference type="EMBL" id="KGK12326.1"/>
    </source>
</evidence>
<dbReference type="SUPFAM" id="SSF48173">
    <property type="entry name" value="Cryptochrome/photolyase FAD-binding domain"/>
    <property type="match status" value="1"/>
</dbReference>
<keyword evidence="1" id="KW-0456">Lyase</keyword>
<proteinExistence type="predicted"/>
<dbReference type="InterPro" id="IPR052551">
    <property type="entry name" value="UV-DNA_repair_photolyase"/>
</dbReference>
<dbReference type="eggNOG" id="COG3046">
    <property type="taxonomic scope" value="Bacteria"/>
</dbReference>
<organism evidence="1 2">
    <name type="scientific">Vibrio navarrensis</name>
    <dbReference type="NCBI Taxonomy" id="29495"/>
    <lineage>
        <taxon>Bacteria</taxon>
        <taxon>Pseudomonadati</taxon>
        <taxon>Pseudomonadota</taxon>
        <taxon>Gammaproteobacteria</taxon>
        <taxon>Vibrionales</taxon>
        <taxon>Vibrionaceae</taxon>
        <taxon>Vibrio</taxon>
    </lineage>
</organism>
<keyword evidence="2" id="KW-1185">Reference proteome</keyword>
<dbReference type="Proteomes" id="UP000029994">
    <property type="component" value="Unassembled WGS sequence"/>
</dbReference>
<dbReference type="GeneID" id="43684222"/>
<dbReference type="AlphaFoldDB" id="A0A099LY69"/>
<dbReference type="Gene3D" id="1.25.40.80">
    <property type="match status" value="1"/>
</dbReference>
<comment type="caution">
    <text evidence="1">The sequence shown here is derived from an EMBL/GenBank/DDBJ whole genome shotgun (WGS) entry which is preliminary data.</text>
</comment>
<dbReference type="Pfam" id="PF04244">
    <property type="entry name" value="DPRP"/>
    <property type="match status" value="1"/>
</dbReference>
<dbReference type="Gene3D" id="1.10.10.1710">
    <property type="entry name" value="Deoxyribodipyrimidine photolyase-related"/>
    <property type="match status" value="1"/>
</dbReference>
<gene>
    <name evidence="1" type="ORF">EA26_13775</name>
</gene>
<dbReference type="Gene3D" id="1.10.579.10">
    <property type="entry name" value="DNA Cyclobutane Dipyrimidine Photolyase, subunit A, domain 3"/>
    <property type="match status" value="1"/>
</dbReference>
<evidence type="ECO:0000313" key="2">
    <source>
        <dbReference type="Proteomes" id="UP000029994"/>
    </source>
</evidence>
<dbReference type="Gene3D" id="3.40.50.620">
    <property type="entry name" value="HUPs"/>
    <property type="match status" value="1"/>
</dbReference>
<dbReference type="EMBL" id="JMCG01000001">
    <property type="protein sequence ID" value="KGK12326.1"/>
    <property type="molecule type" value="Genomic_DNA"/>
</dbReference>
<dbReference type="InterPro" id="IPR007357">
    <property type="entry name" value="PhrB-like"/>
</dbReference>
<protein>
    <submittedName>
        <fullName evidence="1">Deoxyribodipyrimidine photolyase</fullName>
    </submittedName>
</protein>
<dbReference type="STRING" id="29495.EA26_13775"/>
<dbReference type="RefSeq" id="WP_039428388.1">
    <property type="nucleotide sequence ID" value="NZ_CP061844.1"/>
</dbReference>
<sequence length="516" mass="60023">MKFDTLRLILGDQLNREHSWFQQPNENTLYVMAELAQETGYVKHHVQKICAFFAAMRAFAQELRQAGHHVCYFTLDESAAYADLPALLHALCDSHSIRYFEYQQPDEYRLHQQLAALALPVESLRCIDSEHFLLPFSDISNHFKPGQHRLMEHFYRQMRKQSGILLDTDGKPEGGKWNYDGKNRRKLSAKDIAELPKPLEFRNDVRPILSLLEKHQVDHFGQADPWLLWPINRAQSLTLLAHFCQVCLPRFGYFQDAMTGEHESQWSLYHSRLSFAINSKILSPREVIDAAIRAYHQAKGAIDIAQIEGFVRQILGWREYVRGVYWSNMPHYATLNYWQASRPLPSYFWTGKTKMRCLQHALTQSLQHAYAHHIQRLMVIGNFALLSQCHPDEVDAWYLGVYIDALEWVEMPNTRGMALFADGGIVGTKPYTASGAYIDKMSDYCKKCHYQVKQRSGTGSCPFNSLYWHFVHQHDALFSQHPRLGMVYRNWLTKPEHEQQAILETAKHYLIHLESL</sequence>
<dbReference type="PANTHER" id="PTHR38657:SF1">
    <property type="entry name" value="SLR1343 PROTEIN"/>
    <property type="match status" value="1"/>
</dbReference>